<reference evidence="8 9" key="1">
    <citation type="submission" date="2016-06" db="EMBL/GenBank/DDBJ databases">
        <authorList>
            <person name="Kjaerup R.B."/>
            <person name="Dalgaard T.S."/>
            <person name="Juul-Madsen H.R."/>
        </authorList>
    </citation>
    <scope>NUCLEOTIDE SEQUENCE [LARGE SCALE GENOMIC DNA]</scope>
    <source>
        <strain evidence="8 9">CECT 8886</strain>
    </source>
</reference>
<dbReference type="NCBIfam" id="NF002921">
    <property type="entry name" value="PRK03545.1"/>
    <property type="match status" value="1"/>
</dbReference>
<evidence type="ECO:0000256" key="3">
    <source>
        <dbReference type="ARBA" id="ARBA00022692"/>
    </source>
</evidence>
<dbReference type="InterPro" id="IPR011701">
    <property type="entry name" value="MFS"/>
</dbReference>
<dbReference type="GO" id="GO:0005886">
    <property type="term" value="C:plasma membrane"/>
    <property type="evidence" value="ECO:0007669"/>
    <property type="project" value="UniProtKB-SubCell"/>
</dbReference>
<comment type="subcellular location">
    <subcellularLocation>
        <location evidence="1">Cell membrane</location>
        <topology evidence="1">Multi-pass membrane protein</topology>
    </subcellularLocation>
</comment>
<evidence type="ECO:0000313" key="8">
    <source>
        <dbReference type="EMBL" id="SBS36930.1"/>
    </source>
</evidence>
<dbReference type="EMBL" id="FLOB01000015">
    <property type="protein sequence ID" value="SBS36930.1"/>
    <property type="molecule type" value="Genomic_DNA"/>
</dbReference>
<dbReference type="STRING" id="1792290.MSP8886_03905"/>
<evidence type="ECO:0000256" key="4">
    <source>
        <dbReference type="ARBA" id="ARBA00022989"/>
    </source>
</evidence>
<feature type="transmembrane region" description="Helical" evidence="6">
    <location>
        <begin position="281"/>
        <end position="299"/>
    </location>
</feature>
<dbReference type="Pfam" id="PF07690">
    <property type="entry name" value="MFS_1"/>
    <property type="match status" value="1"/>
</dbReference>
<keyword evidence="3 6" id="KW-0812">Transmembrane</keyword>
<keyword evidence="5 6" id="KW-0472">Membrane</keyword>
<feature type="transmembrane region" description="Helical" evidence="6">
    <location>
        <begin position="215"/>
        <end position="237"/>
    </location>
</feature>
<dbReference type="PANTHER" id="PTHR43124">
    <property type="entry name" value="PURINE EFFLUX PUMP PBUE"/>
    <property type="match status" value="1"/>
</dbReference>
<proteinExistence type="predicted"/>
<dbReference type="OrthoDB" id="9788453at2"/>
<dbReference type="Gene3D" id="1.20.1250.20">
    <property type="entry name" value="MFS general substrate transporter like domains"/>
    <property type="match status" value="1"/>
</dbReference>
<evidence type="ECO:0000313" key="9">
    <source>
        <dbReference type="Proteomes" id="UP000092544"/>
    </source>
</evidence>
<accession>A0A1A8TRY3</accession>
<evidence type="ECO:0000256" key="2">
    <source>
        <dbReference type="ARBA" id="ARBA00022475"/>
    </source>
</evidence>
<dbReference type="Proteomes" id="UP000092544">
    <property type="component" value="Unassembled WGS sequence"/>
</dbReference>
<feature type="transmembrane region" description="Helical" evidence="6">
    <location>
        <begin position="110"/>
        <end position="135"/>
    </location>
</feature>
<dbReference type="InterPro" id="IPR036259">
    <property type="entry name" value="MFS_trans_sf"/>
</dbReference>
<evidence type="ECO:0000256" key="6">
    <source>
        <dbReference type="SAM" id="Phobius"/>
    </source>
</evidence>
<dbReference type="GO" id="GO:0022857">
    <property type="term" value="F:transmembrane transporter activity"/>
    <property type="evidence" value="ECO:0007669"/>
    <property type="project" value="InterPro"/>
</dbReference>
<evidence type="ECO:0000259" key="7">
    <source>
        <dbReference type="PROSITE" id="PS50850"/>
    </source>
</evidence>
<organism evidence="8 9">
    <name type="scientific">Marinomonas spartinae</name>
    <dbReference type="NCBI Taxonomy" id="1792290"/>
    <lineage>
        <taxon>Bacteria</taxon>
        <taxon>Pseudomonadati</taxon>
        <taxon>Pseudomonadota</taxon>
        <taxon>Gammaproteobacteria</taxon>
        <taxon>Oceanospirillales</taxon>
        <taxon>Oceanospirillaceae</taxon>
        <taxon>Marinomonas</taxon>
    </lineage>
</organism>
<feature type="transmembrane region" description="Helical" evidence="6">
    <location>
        <begin position="370"/>
        <end position="389"/>
    </location>
</feature>
<feature type="transmembrane region" description="Helical" evidence="6">
    <location>
        <begin position="84"/>
        <end position="104"/>
    </location>
</feature>
<feature type="transmembrane region" description="Helical" evidence="6">
    <location>
        <begin position="338"/>
        <end position="358"/>
    </location>
</feature>
<keyword evidence="9" id="KW-1185">Reference proteome</keyword>
<feature type="transmembrane region" description="Helical" evidence="6">
    <location>
        <begin position="57"/>
        <end position="77"/>
    </location>
</feature>
<name>A0A1A8TRY3_9GAMM</name>
<dbReference type="InterPro" id="IPR050189">
    <property type="entry name" value="MFS_Efflux_Transporters"/>
</dbReference>
<dbReference type="PANTHER" id="PTHR43124:SF4">
    <property type="entry name" value="SUGAR EFFLUX TRANSPORTER"/>
    <property type="match status" value="1"/>
</dbReference>
<evidence type="ECO:0000256" key="1">
    <source>
        <dbReference type="ARBA" id="ARBA00004651"/>
    </source>
</evidence>
<feature type="transmembrane region" description="Helical" evidence="6">
    <location>
        <begin position="305"/>
        <end position="326"/>
    </location>
</feature>
<feature type="transmembrane region" description="Helical" evidence="6">
    <location>
        <begin position="249"/>
        <end position="274"/>
    </location>
</feature>
<dbReference type="InterPro" id="IPR020846">
    <property type="entry name" value="MFS_dom"/>
</dbReference>
<evidence type="ECO:0000256" key="5">
    <source>
        <dbReference type="ARBA" id="ARBA00023136"/>
    </source>
</evidence>
<dbReference type="CDD" id="cd17324">
    <property type="entry name" value="MFS_NepI_like"/>
    <property type="match status" value="1"/>
</dbReference>
<keyword evidence="4 6" id="KW-1133">Transmembrane helix</keyword>
<feature type="domain" description="Major facilitator superfamily (MFS) profile" evidence="7">
    <location>
        <begin position="19"/>
        <end position="393"/>
    </location>
</feature>
<keyword evidence="2" id="KW-1003">Cell membrane</keyword>
<protein>
    <submittedName>
        <fullName evidence="8">Sugar efflux transporter</fullName>
    </submittedName>
</protein>
<sequence>MNLDSTEVDNTSKKTQYLRVILMGIAAFIVNTTEFVPVGLLSSIAQNFSITPAHAGWMLTVYAWIVALMSLPLMLLTGKMDRKTLLLASFVLFFISHILSVFAWCFEALLISRIGIAFAHAIFWSITASIAIRVAPWGKKNFALSVLATGTGLAMVLGVPLGRLIGESLGWRMTFATIAVASFVMLIALFRLLPSLPSLFSGSLSKVSELMKKPILLHMYFFIFLMFTAHYTAYSYIEPFLKVIGHNSAGFTTLILLLFGGAGIIGSVVFGYLGERANKQLLIGSTLIVTSSTALLYFAAQYSSYMIALIILWGAAMMTIGLAMQVRVFNVDANASDIIMSLFSGIINLGIGAGALFGNQVIQRINLQSVGVAGAIFGVVGLVVLFFLLRRVAREERVEINSHIVN</sequence>
<feature type="transmembrane region" description="Helical" evidence="6">
    <location>
        <begin position="20"/>
        <end position="45"/>
    </location>
</feature>
<feature type="transmembrane region" description="Helical" evidence="6">
    <location>
        <begin position="142"/>
        <end position="161"/>
    </location>
</feature>
<dbReference type="SUPFAM" id="SSF103473">
    <property type="entry name" value="MFS general substrate transporter"/>
    <property type="match status" value="1"/>
</dbReference>
<dbReference type="AlphaFoldDB" id="A0A1A8TRY3"/>
<dbReference type="PROSITE" id="PS50850">
    <property type="entry name" value="MFS"/>
    <property type="match status" value="1"/>
</dbReference>
<dbReference type="RefSeq" id="WP_067019853.1">
    <property type="nucleotide sequence ID" value="NZ_FLOB01000015.1"/>
</dbReference>
<feature type="transmembrane region" description="Helical" evidence="6">
    <location>
        <begin position="173"/>
        <end position="194"/>
    </location>
</feature>
<gene>
    <name evidence="8" type="primary">sotB</name>
    <name evidence="8" type="ORF">MSP8886_03905</name>
</gene>